<accession>A0A1Y6K091</accession>
<name>A0A1Y6K091_9CHLR</name>
<reference evidence="2" key="1">
    <citation type="submission" date="2017-05" db="EMBL/GenBank/DDBJ databases">
        <authorList>
            <person name="Kirkegaard R."/>
            <person name="Mcilroy J S."/>
        </authorList>
    </citation>
    <scope>NUCLEOTIDE SEQUENCE [LARGE SCALE GENOMIC DNA]</scope>
</reference>
<keyword evidence="2" id="KW-1185">Reference proteome</keyword>
<sequence length="216" mass="23035">MEINWHGHSCFRITERGMASVVTDPYDPAVVGIDPGKLRADVVTVSCDHPAHNHLNAIRGKAFEITGPGEYEIGGVFITGVQINGKGRKTAADVVRNTVYVIDYNGLTVAHLGELNSVPSQTEVEGLGEVKIALVPIGGGASLNAAQAAEVIRLLEPGIAIPMHYGMSKSLIKLDPLSKFLKEMGLTSIETEESIKLQSSASLPEEVRVVVLDLSL</sequence>
<organism evidence="1 2">
    <name type="scientific">Candidatus Brevifilum fermentans</name>
    <dbReference type="NCBI Taxonomy" id="1986204"/>
    <lineage>
        <taxon>Bacteria</taxon>
        <taxon>Bacillati</taxon>
        <taxon>Chloroflexota</taxon>
        <taxon>Anaerolineae</taxon>
        <taxon>Anaerolineales</taxon>
        <taxon>Anaerolineaceae</taxon>
        <taxon>Candidatus Brevifilum</taxon>
    </lineage>
</organism>
<dbReference type="Proteomes" id="UP000195514">
    <property type="component" value="Chromosome I"/>
</dbReference>
<dbReference type="Pfam" id="PF13483">
    <property type="entry name" value="Lactamase_B_3"/>
    <property type="match status" value="1"/>
</dbReference>
<dbReference type="EMBL" id="LT859958">
    <property type="protein sequence ID" value="SMX53112.1"/>
    <property type="molecule type" value="Genomic_DNA"/>
</dbReference>
<dbReference type="Gene3D" id="3.60.15.10">
    <property type="entry name" value="Ribonuclease Z/Hydroxyacylglutathione hydrolase-like"/>
    <property type="match status" value="1"/>
</dbReference>
<evidence type="ECO:0000313" key="1">
    <source>
        <dbReference type="EMBL" id="SMX53112.1"/>
    </source>
</evidence>
<proteinExistence type="predicted"/>
<dbReference type="PANTHER" id="PTHR39189:SF1">
    <property type="entry name" value="UPF0173 METAL-DEPENDENT HYDROLASE YTKL"/>
    <property type="match status" value="1"/>
</dbReference>
<dbReference type="InterPro" id="IPR036866">
    <property type="entry name" value="RibonucZ/Hydroxyglut_hydro"/>
</dbReference>
<gene>
    <name evidence="1" type="ORF">CFX1CAM_0046</name>
</gene>
<evidence type="ECO:0000313" key="2">
    <source>
        <dbReference type="Proteomes" id="UP000195514"/>
    </source>
</evidence>
<protein>
    <recommendedName>
        <fullName evidence="3">Lactamase</fullName>
    </recommendedName>
</protein>
<dbReference type="RefSeq" id="WP_087861070.1">
    <property type="nucleotide sequence ID" value="NZ_LT859958.1"/>
</dbReference>
<dbReference type="KEGG" id="abat:CFX1CAM_0046"/>
<dbReference type="PANTHER" id="PTHR39189">
    <property type="entry name" value="UPF0173 METAL-DEPENDENT HYDROLASE YTKL"/>
    <property type="match status" value="1"/>
</dbReference>
<dbReference type="AlphaFoldDB" id="A0A1Y6K091"/>
<dbReference type="SUPFAM" id="SSF56281">
    <property type="entry name" value="Metallo-hydrolase/oxidoreductase"/>
    <property type="match status" value="1"/>
</dbReference>
<dbReference type="OrthoDB" id="9789133at2"/>
<evidence type="ECO:0008006" key="3">
    <source>
        <dbReference type="Google" id="ProtNLM"/>
    </source>
</evidence>